<dbReference type="Gene3D" id="1.20.58.1700">
    <property type="match status" value="1"/>
</dbReference>
<name>A0AB73T2A9_9FIRM</name>
<dbReference type="AlphaFoldDB" id="A0AB73T2A9"/>
<sequence length="448" mass="49384">MGYFPEKFTIAWLRNSYRSKEVTPAEVAEEIIRRADRYREYHIWIQEPSAGLMQNYIENLPQDPSSLPLWGIPFAIKDNIDLEQVPTSAACPDYAYIPRENAAVAERLIRAGAIPVGKTNMDQFATGLVGTRSPYGEVKNAMNPELISGGSSSGSAVAVALGTAAFALGTDTAGSGRVPAALNGLVGYKPSPGAWSVRGVVPACASLDCISVFANTLADAKEIDTQARGYDSLCCWSRKYKQQEASVPTKICLPYNNIAFFGEYADIYEPKWEEAKKRITELGIPVEFIDYSIFAEAAKVLYEGPWVAERWCDLGGFVEQNPGKIFPVTEKILRGGAKEEYTAAGTFKALHKIQELKRKAKIMLEDTVLVLPTAGGTFTRKEVREKPVETNSMMGLYTNHCNLLELCAAAVPQNMEDKELPFGITMFALAEEESLVWGLAEKFLEEER</sequence>
<dbReference type="GO" id="GO:0016787">
    <property type="term" value="F:hydrolase activity"/>
    <property type="evidence" value="ECO:0007669"/>
    <property type="project" value="UniProtKB-KW"/>
</dbReference>
<accession>A0AB73T2A9</accession>
<dbReference type="NCBIfam" id="NF006043">
    <property type="entry name" value="PRK08186.1"/>
    <property type="match status" value="1"/>
</dbReference>
<dbReference type="InterPro" id="IPR000120">
    <property type="entry name" value="Amidase"/>
</dbReference>
<keyword evidence="3" id="KW-1185">Reference proteome</keyword>
<dbReference type="Pfam" id="PF01425">
    <property type="entry name" value="Amidase"/>
    <property type="match status" value="1"/>
</dbReference>
<dbReference type="PANTHER" id="PTHR11895:SF169">
    <property type="entry name" value="GLUTAMYL-TRNA(GLN) AMIDOTRANSFERASE"/>
    <property type="match status" value="1"/>
</dbReference>
<dbReference type="EMBL" id="QGGY01000009">
    <property type="protein sequence ID" value="PWJ74387.1"/>
    <property type="molecule type" value="Genomic_DNA"/>
</dbReference>
<evidence type="ECO:0000313" key="2">
    <source>
        <dbReference type="EMBL" id="PWJ74387.1"/>
    </source>
</evidence>
<evidence type="ECO:0000313" key="3">
    <source>
        <dbReference type="Proteomes" id="UP000245412"/>
    </source>
</evidence>
<dbReference type="Proteomes" id="UP000245412">
    <property type="component" value="Unassembled WGS sequence"/>
</dbReference>
<evidence type="ECO:0000259" key="1">
    <source>
        <dbReference type="Pfam" id="PF01425"/>
    </source>
</evidence>
<proteinExistence type="predicted"/>
<keyword evidence="2" id="KW-0378">Hydrolase</keyword>
<dbReference type="InterPro" id="IPR023631">
    <property type="entry name" value="Amidase_dom"/>
</dbReference>
<dbReference type="PANTHER" id="PTHR11895">
    <property type="entry name" value="TRANSAMIDASE"/>
    <property type="match status" value="1"/>
</dbReference>
<comment type="caution">
    <text evidence="2">The sequence shown here is derived from an EMBL/GenBank/DDBJ whole genome shotgun (WGS) entry which is preliminary data.</text>
</comment>
<reference evidence="2 3" key="1">
    <citation type="submission" date="2018-05" db="EMBL/GenBank/DDBJ databases">
        <authorList>
            <person name="Goeker M."/>
            <person name="Huntemann M."/>
            <person name="Clum A."/>
            <person name="Pillay M."/>
            <person name="Palaniappan K."/>
            <person name="Varghese N."/>
            <person name="Mikhailova N."/>
            <person name="Stamatis D."/>
            <person name="Reddy T."/>
            <person name="Daum C."/>
            <person name="Shapiro N."/>
            <person name="Ivanova N."/>
            <person name="Kyrpides N."/>
            <person name="Woyke T."/>
        </authorList>
    </citation>
    <scope>NUCLEOTIDE SEQUENCE [LARGE SCALE GENOMIC DNA]</scope>
    <source>
        <strain evidence="2 3">DSM 26524</strain>
    </source>
</reference>
<organism evidence="2 3">
    <name type="scientific">Murimonas intestini</name>
    <dbReference type="NCBI Taxonomy" id="1337051"/>
    <lineage>
        <taxon>Bacteria</taxon>
        <taxon>Bacillati</taxon>
        <taxon>Bacillota</taxon>
        <taxon>Clostridia</taxon>
        <taxon>Lachnospirales</taxon>
        <taxon>Lachnospiraceae</taxon>
        <taxon>Murimonas</taxon>
    </lineage>
</organism>
<dbReference type="SUPFAM" id="SSF75304">
    <property type="entry name" value="Amidase signature (AS) enzymes"/>
    <property type="match status" value="1"/>
</dbReference>
<dbReference type="InterPro" id="IPR036928">
    <property type="entry name" value="AS_sf"/>
</dbReference>
<gene>
    <name evidence="2" type="ORF">C7383_109123</name>
</gene>
<dbReference type="Gene3D" id="3.90.1300.10">
    <property type="entry name" value="Amidase signature (AS) domain"/>
    <property type="match status" value="1"/>
</dbReference>
<protein>
    <submittedName>
        <fullName evidence="2">Allophanate hydrolase</fullName>
    </submittedName>
</protein>
<dbReference type="RefSeq" id="WP_109747267.1">
    <property type="nucleotide sequence ID" value="NZ_JANKBI010000010.1"/>
</dbReference>
<feature type="domain" description="Amidase" evidence="1">
    <location>
        <begin position="63"/>
        <end position="434"/>
    </location>
</feature>